<dbReference type="InterPro" id="IPR052394">
    <property type="entry name" value="LRR-containing"/>
</dbReference>
<dbReference type="OrthoDB" id="120976at2759"/>
<dbReference type="InterPro" id="IPR001245">
    <property type="entry name" value="Ser-Thr/Tyr_kinase_cat_dom"/>
</dbReference>
<evidence type="ECO:0000259" key="4">
    <source>
        <dbReference type="PROSITE" id="PS50011"/>
    </source>
</evidence>
<dbReference type="PANTHER" id="PTHR24114:SF48">
    <property type="entry name" value="LEUCINE-RICH REPEAT-CONTAINING PROTEIN"/>
    <property type="match status" value="1"/>
</dbReference>
<dbReference type="EMBL" id="CAJVPY010001970">
    <property type="protein sequence ID" value="CAG8543627.1"/>
    <property type="molecule type" value="Genomic_DNA"/>
</dbReference>
<dbReference type="InterPro" id="IPR032675">
    <property type="entry name" value="LRR_dom_sf"/>
</dbReference>
<feature type="domain" description="Protein kinase" evidence="4">
    <location>
        <begin position="1"/>
        <end position="282"/>
    </location>
</feature>
<feature type="compositionally biased region" description="Basic and acidic residues" evidence="3">
    <location>
        <begin position="330"/>
        <end position="343"/>
    </location>
</feature>
<keyword evidence="2" id="KW-0677">Repeat</keyword>
<dbReference type="Pfam" id="PF07714">
    <property type="entry name" value="PK_Tyr_Ser-Thr"/>
    <property type="match status" value="1"/>
</dbReference>
<evidence type="ECO:0000313" key="5">
    <source>
        <dbReference type="EMBL" id="CAG8543627.1"/>
    </source>
</evidence>
<feature type="compositionally biased region" description="Polar residues" evidence="3">
    <location>
        <begin position="513"/>
        <end position="539"/>
    </location>
</feature>
<dbReference type="InterPro" id="IPR000719">
    <property type="entry name" value="Prot_kinase_dom"/>
</dbReference>
<dbReference type="PANTHER" id="PTHR24114">
    <property type="entry name" value="LEUCINE RICH REPEAT FAMILY PROTEIN"/>
    <property type="match status" value="1"/>
</dbReference>
<reference evidence="5" key="1">
    <citation type="submission" date="2021-06" db="EMBL/GenBank/DDBJ databases">
        <authorList>
            <person name="Kallberg Y."/>
            <person name="Tangrot J."/>
            <person name="Rosling A."/>
        </authorList>
    </citation>
    <scope>NUCLEOTIDE SEQUENCE</scope>
    <source>
        <strain evidence="5">MA453B</strain>
    </source>
</reference>
<comment type="caution">
    <text evidence="5">The sequence shown here is derived from an EMBL/GenBank/DDBJ whole genome shotgun (WGS) entry which is preliminary data.</text>
</comment>
<dbReference type="Proteomes" id="UP000789405">
    <property type="component" value="Unassembled WGS sequence"/>
</dbReference>
<dbReference type="PROSITE" id="PS50011">
    <property type="entry name" value="PROTEIN_KINASE_DOM"/>
    <property type="match status" value="1"/>
</dbReference>
<dbReference type="InterPro" id="IPR001611">
    <property type="entry name" value="Leu-rich_rpt"/>
</dbReference>
<feature type="compositionally biased region" description="Polar residues" evidence="3">
    <location>
        <begin position="602"/>
        <end position="612"/>
    </location>
</feature>
<dbReference type="SUPFAM" id="SSF52047">
    <property type="entry name" value="RNI-like"/>
    <property type="match status" value="2"/>
</dbReference>
<organism evidence="5 6">
    <name type="scientific">Dentiscutata erythropus</name>
    <dbReference type="NCBI Taxonomy" id="1348616"/>
    <lineage>
        <taxon>Eukaryota</taxon>
        <taxon>Fungi</taxon>
        <taxon>Fungi incertae sedis</taxon>
        <taxon>Mucoromycota</taxon>
        <taxon>Glomeromycotina</taxon>
        <taxon>Glomeromycetes</taxon>
        <taxon>Diversisporales</taxon>
        <taxon>Gigasporaceae</taxon>
        <taxon>Dentiscutata</taxon>
    </lineage>
</organism>
<dbReference type="GO" id="GO:0004672">
    <property type="term" value="F:protein kinase activity"/>
    <property type="evidence" value="ECO:0007669"/>
    <property type="project" value="InterPro"/>
</dbReference>
<dbReference type="Pfam" id="PF13516">
    <property type="entry name" value="LRR_6"/>
    <property type="match status" value="4"/>
</dbReference>
<feature type="region of interest" description="Disordered" evidence="3">
    <location>
        <begin position="555"/>
        <end position="612"/>
    </location>
</feature>
<gene>
    <name evidence="5" type="ORF">DERYTH_LOCUS4925</name>
</gene>
<protein>
    <submittedName>
        <fullName evidence="5">5055_t:CDS:1</fullName>
    </submittedName>
</protein>
<name>A0A9N9AXR9_9GLOM</name>
<dbReference type="InterPro" id="IPR011009">
    <property type="entry name" value="Kinase-like_dom_sf"/>
</dbReference>
<feature type="compositionally biased region" description="Low complexity" evidence="3">
    <location>
        <begin position="562"/>
        <end position="572"/>
    </location>
</feature>
<dbReference type="GO" id="GO:0005524">
    <property type="term" value="F:ATP binding"/>
    <property type="evidence" value="ECO:0007669"/>
    <property type="project" value="InterPro"/>
</dbReference>
<dbReference type="PROSITE" id="PS51450">
    <property type="entry name" value="LRR"/>
    <property type="match status" value="2"/>
</dbReference>
<feature type="compositionally biased region" description="Polar residues" evidence="3">
    <location>
        <begin position="489"/>
        <end position="504"/>
    </location>
</feature>
<evidence type="ECO:0000256" key="3">
    <source>
        <dbReference type="SAM" id="MobiDB-lite"/>
    </source>
</evidence>
<dbReference type="Gene3D" id="1.10.510.10">
    <property type="entry name" value="Transferase(Phosphotransferase) domain 1"/>
    <property type="match status" value="1"/>
</dbReference>
<evidence type="ECO:0000256" key="1">
    <source>
        <dbReference type="ARBA" id="ARBA00022614"/>
    </source>
</evidence>
<dbReference type="SUPFAM" id="SSF56112">
    <property type="entry name" value="Protein kinase-like (PK-like)"/>
    <property type="match status" value="1"/>
</dbReference>
<evidence type="ECO:0000256" key="2">
    <source>
        <dbReference type="ARBA" id="ARBA00022737"/>
    </source>
</evidence>
<feature type="compositionally biased region" description="Acidic residues" evidence="3">
    <location>
        <begin position="574"/>
        <end position="591"/>
    </location>
</feature>
<feature type="region of interest" description="Disordered" evidence="3">
    <location>
        <begin position="476"/>
        <end position="543"/>
    </location>
</feature>
<evidence type="ECO:0000313" key="6">
    <source>
        <dbReference type="Proteomes" id="UP000789405"/>
    </source>
</evidence>
<dbReference type="SMART" id="SM00368">
    <property type="entry name" value="LRR_RI"/>
    <property type="match status" value="9"/>
</dbReference>
<dbReference type="Gene3D" id="3.80.10.10">
    <property type="entry name" value="Ribonuclease Inhibitor"/>
    <property type="match status" value="5"/>
</dbReference>
<keyword evidence="6" id="KW-1185">Reference proteome</keyword>
<feature type="region of interest" description="Disordered" evidence="3">
    <location>
        <begin position="288"/>
        <end position="369"/>
    </location>
</feature>
<sequence length="1674" mass="190912">MANQQIDSVSCVEASYRLIDEIKHIIINLKRSKKIFDPIIHSSSETVRALHYVKNEVELYFQQYEDAFNKYKISLENIKEFAKEIANIEKSHYLFYPYRHVKEKYEKLLKEHENCEKKLNPILIKVIMNKQESQQEDFKNVHEMTHYMEPKITNFYLAKHVTEIGHDNEDGVISDYILRIINWYAPEMMQNNAIYTHECEIYSYVMLLWELAFQRVPYEKMSTEEIVTHVTNGRRESPEPPFYTLEFLNIQNKYLRIVAEGWVVNPEKRIRMDDILLRLSSIEADFTKPKRNNSGSVHSSDQLDQRSHIRTRAASVPVKPYRQPHQLLLRSKDNESRPDKHTIPDSPGFSRILSPRESRKSRPSSILTPRLEPVKESYTYFTATPLEMDFPESYKIESSNEYYSSSPSNTSYLISPEIVIEPPKADVVIKSPIKTSNLIKTIEVNETTNNASNLIKYDEVIETSDEPLNSIKTETIEEPNETLDLIETNDVNGTKQSRPSSMSFETPDLMETTDVNGNKPSRQTSISFDDSKSRPSSMSFDDVIRSRPSSVSFDDVYETKQSRQSSISLKSSELSDENENEPSDISDDDPIPSENKKIKSLETPSSQNLQEVPSSISEELYHALIVNTEKKLLTAALTCAFTSKPKMKILDTIKFKAKLMHSSTFLLENHIESTKLELNWISDVDTLNNISQVDSVYLEIKYPKAEVSFEKGSIKPSKEFTSAIQNALDNKNLYRELIKVFEKFGHFLPSKVILGDKLYSISKLSSLNPKSPEPRSINKEFKTADDFSTKCNDYKDIINQWDKYVKSYNIDPSSLTSINGDVVKRNCIKEWAISCLKKSPDSLKIISWEGLYPLYEILNSHLCQEVKLCLGNDEQTISSGVKEKVLKSGVIPIKSSQFKYRVNFDSSLESTNYKIFGKVLKQDGTQFENADVNFISKDKSGFSAIIEIFSDDKLDDLNLQITWALIGIPSEVGIFESNTRSIPIAYFNKRTFTPKAPVKDATGIETCDIQLKTSEILQSSAILITTFKYPKSDYNQYFIAKVKDYRDKTIHVNISVRKTENESLDEIEEEDYCVKVPELHWCVLLLDEDDETNLAGIGQNVHGDYSSSDNSELNLSYKKLDTETGKELIEVLKTNKTYTSLDISYNNIGVGLAKQLRMVLESNEFLTRLNLKATCIEPDIVIQMIRANKTRLVELNLSSNSEKFTKKGKALIEALGKNTSLITLNLSENPFDWSDVSFTPLESNKCLENLDLSSCNLTPKTVERLRKFLITSKNLKSLNLSSNNLAFQSERIISEILAKNKTLRVLNLSTNKISSTIESLDRDSKTSLTGRVTSQYKYRYDMARALKVNNLAEAIKKNKTLKKLDLSCNYIRLEAGRNLARALTNNKFITDLNLNDNDIVHELGEFLMTILSNNNITGKSLKSTKISSEMVKTLSQDLKSNKVKLRYLNLSRNEINGDAMVALIEALEENTTLRNLDLSAITGAGQIGRELTKSLEKNKTLKTLNLSSCNIRINVVNALENALRTNDTLSDLDLSNNSCSMSNLLKALETNRSLIKLNISDRDFFSDDIEALANALKINNTLTHLYISRTMDEPEIGKPLFEALEVNKRLTDLDLSRNSIKEIEIIAKALLNNVSLRRCIEKNPNLEISCTRTSKAKHKCDRIMLHNREMIEIA</sequence>
<accession>A0A9N9AXR9</accession>
<proteinExistence type="predicted"/>
<keyword evidence="1" id="KW-0433">Leucine-rich repeat</keyword>